<dbReference type="EMBL" id="MT733024">
    <property type="protein sequence ID" value="QOD39499.1"/>
    <property type="molecule type" value="Genomic_DNA"/>
</dbReference>
<sequence>MSKRKDHEMSGSEESEEELILEEDKTIAFATILHKILQSNIPLSETHPGYLLGFVNMLEAEENLPSDLENSLRGFQKAAKTWSYNIGKASKKGVIEYLESCKALMGNLFEMSFGSKTLESVKTFLIAYKEMDVSEEDCSRYVEKIHTSTSSMIASSATGRAGATGGKRRKLMEPMLDEIDVHIDEIPVEVEPSPTFKTYSSIIARKDGQQYIRKYEEKWKEFQARVTIYRRADLMDCPKSSEKWKYKYQELELNFNSGDQLSMMTNRIKGHLSQYLEEKNVSWERKKEYKFE</sequence>
<proteinExistence type="predicted"/>
<gene>
    <name evidence="1" type="primary">NS2</name>
</gene>
<reference evidence="1" key="1">
    <citation type="submission" date="2020-07" db="EMBL/GenBank/DDBJ databases">
        <title>Diversity of sea star-associated densoviruses and transcribed endogenized viral elements of densovirus origin.</title>
        <authorList>
            <person name="Jackson E.W."/>
            <person name="Hewson I."/>
        </authorList>
    </citation>
    <scope>NUCLEOTIDE SEQUENCE</scope>
</reference>
<protein>
    <submittedName>
        <fullName evidence="1">NS2</fullName>
    </submittedName>
</protein>
<accession>A0A7L7YTE0</accession>
<organism evidence="1">
    <name type="scientific">uncultured densovirus</name>
    <dbReference type="NCBI Taxonomy" id="748192"/>
    <lineage>
        <taxon>Viruses</taxon>
        <taxon>Monodnaviria</taxon>
        <taxon>Shotokuvirae</taxon>
        <taxon>Cossaviricota</taxon>
        <taxon>Quintoviricetes</taxon>
        <taxon>Piccovirales</taxon>
        <taxon>Parvoviridae</taxon>
        <taxon>Densovirinae</taxon>
        <taxon>environmental samples</taxon>
    </lineage>
</organism>
<name>A0A7L7YTE0_9VIRU</name>
<evidence type="ECO:0000313" key="1">
    <source>
        <dbReference type="EMBL" id="QOD39499.1"/>
    </source>
</evidence>